<dbReference type="SMART" id="SM00421">
    <property type="entry name" value="HTH_LUXR"/>
    <property type="match status" value="1"/>
</dbReference>
<dbReference type="Pfam" id="PF00072">
    <property type="entry name" value="Response_reg"/>
    <property type="match status" value="1"/>
</dbReference>
<keyword evidence="2" id="KW-0238">DNA-binding</keyword>
<gene>
    <name evidence="6" type="primary">uvrY</name>
    <name evidence="6" type="ORF">NCTC11179_01392</name>
</gene>
<proteinExistence type="predicted"/>
<dbReference type="PROSITE" id="PS00622">
    <property type="entry name" value="HTH_LUXR_1"/>
    <property type="match status" value="1"/>
</dbReference>
<dbReference type="Pfam" id="PF00196">
    <property type="entry name" value="GerE"/>
    <property type="match status" value="1"/>
</dbReference>
<organism evidence="6 7">
    <name type="scientific">Myroides odoratus</name>
    <name type="common">Flavobacterium odoratum</name>
    <dbReference type="NCBI Taxonomy" id="256"/>
    <lineage>
        <taxon>Bacteria</taxon>
        <taxon>Pseudomonadati</taxon>
        <taxon>Bacteroidota</taxon>
        <taxon>Flavobacteriia</taxon>
        <taxon>Flavobacteriales</taxon>
        <taxon>Flavobacteriaceae</taxon>
        <taxon>Myroides</taxon>
    </lineage>
</organism>
<dbReference type="GO" id="GO:0000160">
    <property type="term" value="P:phosphorelay signal transduction system"/>
    <property type="evidence" value="ECO:0007669"/>
    <property type="project" value="InterPro"/>
</dbReference>
<dbReference type="CDD" id="cd17535">
    <property type="entry name" value="REC_NarL-like"/>
    <property type="match status" value="1"/>
</dbReference>
<evidence type="ECO:0000313" key="7">
    <source>
        <dbReference type="Proteomes" id="UP000255024"/>
    </source>
</evidence>
<name>A0A378RLJ4_MYROD</name>
<feature type="domain" description="HTH luxR-type" evidence="4">
    <location>
        <begin position="142"/>
        <end position="207"/>
    </location>
</feature>
<dbReference type="InterPro" id="IPR000792">
    <property type="entry name" value="Tscrpt_reg_LuxR_C"/>
</dbReference>
<dbReference type="PANTHER" id="PTHR43214">
    <property type="entry name" value="TWO-COMPONENT RESPONSE REGULATOR"/>
    <property type="match status" value="1"/>
</dbReference>
<dbReference type="PRINTS" id="PR00038">
    <property type="entry name" value="HTHLUXR"/>
</dbReference>
<evidence type="ECO:0000259" key="4">
    <source>
        <dbReference type="PROSITE" id="PS50043"/>
    </source>
</evidence>
<evidence type="ECO:0000256" key="3">
    <source>
        <dbReference type="PROSITE-ProRule" id="PRU00169"/>
    </source>
</evidence>
<dbReference type="InterPro" id="IPR001789">
    <property type="entry name" value="Sig_transdc_resp-reg_receiver"/>
</dbReference>
<dbReference type="RefSeq" id="WP_115090716.1">
    <property type="nucleotide sequence ID" value="NZ_CP068107.1"/>
</dbReference>
<keyword evidence="1 3" id="KW-0597">Phosphoprotein</keyword>
<keyword evidence="7" id="KW-1185">Reference proteome</keyword>
<dbReference type="CDD" id="cd06170">
    <property type="entry name" value="LuxR_C_like"/>
    <property type="match status" value="1"/>
</dbReference>
<dbReference type="Gene3D" id="1.10.10.10">
    <property type="entry name" value="Winged helix-like DNA-binding domain superfamily/Winged helix DNA-binding domain"/>
    <property type="match status" value="1"/>
</dbReference>
<dbReference type="PROSITE" id="PS50043">
    <property type="entry name" value="HTH_LUXR_2"/>
    <property type="match status" value="1"/>
</dbReference>
<dbReference type="PANTHER" id="PTHR43214:SF43">
    <property type="entry name" value="TWO-COMPONENT RESPONSE REGULATOR"/>
    <property type="match status" value="1"/>
</dbReference>
<evidence type="ECO:0000313" key="6">
    <source>
        <dbReference type="EMBL" id="STZ27855.1"/>
    </source>
</evidence>
<dbReference type="InterPro" id="IPR011006">
    <property type="entry name" value="CheY-like_superfamily"/>
</dbReference>
<dbReference type="SUPFAM" id="SSF46894">
    <property type="entry name" value="C-terminal effector domain of the bipartite response regulators"/>
    <property type="match status" value="1"/>
</dbReference>
<evidence type="ECO:0000256" key="1">
    <source>
        <dbReference type="ARBA" id="ARBA00022553"/>
    </source>
</evidence>
<dbReference type="InterPro" id="IPR016032">
    <property type="entry name" value="Sig_transdc_resp-reg_C-effctor"/>
</dbReference>
<evidence type="ECO:0000256" key="2">
    <source>
        <dbReference type="ARBA" id="ARBA00023125"/>
    </source>
</evidence>
<reference evidence="6 7" key="1">
    <citation type="submission" date="2018-06" db="EMBL/GenBank/DDBJ databases">
        <authorList>
            <consortium name="Pathogen Informatics"/>
            <person name="Doyle S."/>
        </authorList>
    </citation>
    <scope>NUCLEOTIDE SEQUENCE [LARGE SCALE GENOMIC DNA]</scope>
    <source>
        <strain evidence="6 7">NCTC11179</strain>
    </source>
</reference>
<dbReference type="InterPro" id="IPR036388">
    <property type="entry name" value="WH-like_DNA-bd_sf"/>
</dbReference>
<evidence type="ECO:0000259" key="5">
    <source>
        <dbReference type="PROSITE" id="PS50110"/>
    </source>
</evidence>
<dbReference type="AlphaFoldDB" id="A0A378RLJ4"/>
<dbReference type="PROSITE" id="PS50110">
    <property type="entry name" value="RESPONSE_REGULATORY"/>
    <property type="match status" value="1"/>
</dbReference>
<dbReference type="InterPro" id="IPR058245">
    <property type="entry name" value="NreC/VraR/RcsB-like_REC"/>
</dbReference>
<dbReference type="SMART" id="SM00448">
    <property type="entry name" value="REC"/>
    <property type="match status" value="1"/>
</dbReference>
<sequence length="209" mass="23537">MHKKEQLTLAIVDDHPMIIAGIKSLLSDSNFQIFSFTKGTALLDFIQTNQVDLVLLDIILSDGNGLDFCKSIKQQYPHILVIGLSNQTERSIIFKLLEHGASGYILKNADSEEILEGIEKALEGKLALSKEVQEIMVRPTHNHFEIPRLTKREHQILLAIAQGDTSAIIAQNLFISLVTVETHRRNLLQKFKAKNMIELVKIATDHHLI</sequence>
<dbReference type="GO" id="GO:0006355">
    <property type="term" value="P:regulation of DNA-templated transcription"/>
    <property type="evidence" value="ECO:0007669"/>
    <property type="project" value="InterPro"/>
</dbReference>
<feature type="modified residue" description="4-aspartylphosphate" evidence="3">
    <location>
        <position position="57"/>
    </location>
</feature>
<dbReference type="GO" id="GO:0003677">
    <property type="term" value="F:DNA binding"/>
    <property type="evidence" value="ECO:0007669"/>
    <property type="project" value="UniProtKB-KW"/>
</dbReference>
<feature type="domain" description="Response regulatory" evidence="5">
    <location>
        <begin position="8"/>
        <end position="122"/>
    </location>
</feature>
<dbReference type="Proteomes" id="UP000255024">
    <property type="component" value="Unassembled WGS sequence"/>
</dbReference>
<dbReference type="SUPFAM" id="SSF52172">
    <property type="entry name" value="CheY-like"/>
    <property type="match status" value="1"/>
</dbReference>
<dbReference type="Gene3D" id="3.40.50.2300">
    <property type="match status" value="1"/>
</dbReference>
<accession>A0A378RLJ4</accession>
<dbReference type="InterPro" id="IPR039420">
    <property type="entry name" value="WalR-like"/>
</dbReference>
<protein>
    <submittedName>
        <fullName evidence="6">Response regulator uvrY</fullName>
    </submittedName>
</protein>
<dbReference type="EMBL" id="UGQL01000001">
    <property type="protein sequence ID" value="STZ27855.1"/>
    <property type="molecule type" value="Genomic_DNA"/>
</dbReference>